<proteinExistence type="predicted"/>
<reference evidence="1" key="2">
    <citation type="submission" date="2014-03" db="EMBL/GenBank/DDBJ databases">
        <title>The whipworm genome and dual-species transcriptomics of an intimate host-pathogen interaction.</title>
        <authorList>
            <person name="Foth B.J."/>
            <person name="Tsai I.J."/>
            <person name="Reid A.J."/>
            <person name="Bancroft A.J."/>
            <person name="Nichol S."/>
            <person name="Tracey A."/>
            <person name="Holroyd N."/>
            <person name="Cotton J.A."/>
            <person name="Stanley E.J."/>
            <person name="Zarowiecki M."/>
            <person name="Liu J.Z."/>
            <person name="Huckvale T."/>
            <person name="Cooper P.J."/>
            <person name="Grencis R.K."/>
            <person name="Berriman M."/>
        </authorList>
    </citation>
    <scope>NUCLEOTIDE SEQUENCE [LARGE SCALE GENOMIC DNA]</scope>
</reference>
<name>A0A077Z5R0_TRITR</name>
<dbReference type="InterPro" id="IPR038511">
    <property type="entry name" value="TAP42/TAP46-like_sf"/>
</dbReference>
<dbReference type="Proteomes" id="UP000030665">
    <property type="component" value="Unassembled WGS sequence"/>
</dbReference>
<dbReference type="GO" id="GO:0009966">
    <property type="term" value="P:regulation of signal transduction"/>
    <property type="evidence" value="ECO:0007669"/>
    <property type="project" value="InterPro"/>
</dbReference>
<dbReference type="AlphaFoldDB" id="A0A077Z5R0"/>
<organism evidence="1 2">
    <name type="scientific">Trichuris trichiura</name>
    <name type="common">Whipworm</name>
    <name type="synonym">Trichocephalus trichiurus</name>
    <dbReference type="NCBI Taxonomy" id="36087"/>
    <lineage>
        <taxon>Eukaryota</taxon>
        <taxon>Metazoa</taxon>
        <taxon>Ecdysozoa</taxon>
        <taxon>Nematoda</taxon>
        <taxon>Enoplea</taxon>
        <taxon>Dorylaimia</taxon>
        <taxon>Trichinellida</taxon>
        <taxon>Trichuridae</taxon>
        <taxon>Trichuris</taxon>
    </lineage>
</organism>
<accession>A0A077Z5R0</accession>
<dbReference type="InterPro" id="IPR007304">
    <property type="entry name" value="TAP46-like"/>
</dbReference>
<evidence type="ECO:0000313" key="1">
    <source>
        <dbReference type="EMBL" id="CDW55003.1"/>
    </source>
</evidence>
<dbReference type="Gene3D" id="1.25.40.540">
    <property type="entry name" value="TAP42-like family"/>
    <property type="match status" value="1"/>
</dbReference>
<protein>
    <submittedName>
        <fullName evidence="1">TAP42 domain containing protein</fullName>
    </submittedName>
</protein>
<gene>
    <name evidence="1" type="ORF">TTRE_0000327401</name>
</gene>
<sequence>MVKKEIDEHVPLYAEFAELGIRADEIIESRTLTPVSAEECLEMSGKFEKLMADIDNGSQLYSGNRTKGEMKLRELRMLKAPAYIGMLMMIGDFPDEKEYLEKAIAYMIQYLALLRHLRIFKDNDADALMSSNGINYVDYLKNVAMLSYHKRLRRKLLK</sequence>
<keyword evidence="2" id="KW-1185">Reference proteome</keyword>
<dbReference type="EMBL" id="HG805930">
    <property type="protein sequence ID" value="CDW55003.1"/>
    <property type="molecule type" value="Genomic_DNA"/>
</dbReference>
<dbReference type="OrthoDB" id="10465524at2759"/>
<dbReference type="Pfam" id="PF04177">
    <property type="entry name" value="TAP42"/>
    <property type="match status" value="1"/>
</dbReference>
<reference evidence="1" key="1">
    <citation type="submission" date="2014-01" db="EMBL/GenBank/DDBJ databases">
        <authorList>
            <person name="Aslett M."/>
        </authorList>
    </citation>
    <scope>NUCLEOTIDE SEQUENCE</scope>
</reference>
<evidence type="ECO:0000313" key="2">
    <source>
        <dbReference type="Proteomes" id="UP000030665"/>
    </source>
</evidence>